<keyword evidence="4" id="KW-1185">Reference proteome</keyword>
<protein>
    <submittedName>
        <fullName evidence="3">Secreted antigen 1</fullName>
    </submittedName>
</protein>
<feature type="signal peptide" evidence="2">
    <location>
        <begin position="1"/>
        <end position="27"/>
    </location>
</feature>
<evidence type="ECO:0000256" key="1">
    <source>
        <dbReference type="SAM" id="MobiDB-lite"/>
    </source>
</evidence>
<evidence type="ECO:0000313" key="3">
    <source>
        <dbReference type="EMBL" id="KAK1933273.1"/>
    </source>
</evidence>
<evidence type="ECO:0000313" key="4">
    <source>
        <dbReference type="Proteomes" id="UP001195914"/>
    </source>
</evidence>
<reference evidence="3" key="1">
    <citation type="journal article" date="2014" name="Nucleic Acids Res.">
        <title>The evolutionary dynamics of variant antigen genes in Babesia reveal a history of genomic innovation underlying host-parasite interaction.</title>
        <authorList>
            <person name="Jackson A.P."/>
            <person name="Otto T.D."/>
            <person name="Darby A."/>
            <person name="Ramaprasad A."/>
            <person name="Xia D."/>
            <person name="Echaide I.E."/>
            <person name="Farber M."/>
            <person name="Gahlot S."/>
            <person name="Gamble J."/>
            <person name="Gupta D."/>
            <person name="Gupta Y."/>
            <person name="Jackson L."/>
            <person name="Malandrin L."/>
            <person name="Malas T.B."/>
            <person name="Moussa E."/>
            <person name="Nair M."/>
            <person name="Reid A.J."/>
            <person name="Sanders M."/>
            <person name="Sharma J."/>
            <person name="Tracey A."/>
            <person name="Quail M.A."/>
            <person name="Weir W."/>
            <person name="Wastling J.M."/>
            <person name="Hall N."/>
            <person name="Willadsen P."/>
            <person name="Lingelbach K."/>
            <person name="Shiels B."/>
            <person name="Tait A."/>
            <person name="Berriman M."/>
            <person name="Allred D.R."/>
            <person name="Pain A."/>
        </authorList>
    </citation>
    <scope>NUCLEOTIDE SEQUENCE</scope>
    <source>
        <strain evidence="3">1802A</strain>
    </source>
</reference>
<sequence>MKFLGILRASALFILLSAFHGPRGIFCSNLKVNPSTESSTVEVPEISEKPKESTVESSSELSAPPPKSNLVFESSKWHDSKLASAVLFLKQFCKEVNTEKFSGKISSKSYVDLSRVCSSVYYTLDSVTRSLIPRYGPGSVSKRIETPGDLYENALRPEKFKDYSKWIVKNIQNIIKSYKKMLKESAKLTEEQLKTETSRGPLKYGFVYKGDWWSMSLGSADMV</sequence>
<proteinExistence type="predicted"/>
<organism evidence="3 4">
    <name type="scientific">Babesia divergens</name>
    <dbReference type="NCBI Taxonomy" id="32595"/>
    <lineage>
        <taxon>Eukaryota</taxon>
        <taxon>Sar</taxon>
        <taxon>Alveolata</taxon>
        <taxon>Apicomplexa</taxon>
        <taxon>Aconoidasida</taxon>
        <taxon>Piroplasmida</taxon>
        <taxon>Babesiidae</taxon>
        <taxon>Babesia</taxon>
    </lineage>
</organism>
<dbReference type="Proteomes" id="UP001195914">
    <property type="component" value="Unassembled WGS sequence"/>
</dbReference>
<name>A0AAD9G7L7_BABDI</name>
<feature type="non-terminal residue" evidence="3">
    <location>
        <position position="223"/>
    </location>
</feature>
<gene>
    <name evidence="3" type="ORF">X943_002955</name>
</gene>
<reference evidence="3" key="2">
    <citation type="submission" date="2021-05" db="EMBL/GenBank/DDBJ databases">
        <authorList>
            <person name="Pain A."/>
        </authorList>
    </citation>
    <scope>NUCLEOTIDE SEQUENCE</scope>
    <source>
        <strain evidence="3">1802A</strain>
    </source>
</reference>
<evidence type="ECO:0000256" key="2">
    <source>
        <dbReference type="SAM" id="SignalP"/>
    </source>
</evidence>
<dbReference type="EMBL" id="JAHBMH010000073">
    <property type="protein sequence ID" value="KAK1933273.1"/>
    <property type="molecule type" value="Genomic_DNA"/>
</dbReference>
<comment type="caution">
    <text evidence="3">The sequence shown here is derived from an EMBL/GenBank/DDBJ whole genome shotgun (WGS) entry which is preliminary data.</text>
</comment>
<accession>A0AAD9G7L7</accession>
<feature type="chain" id="PRO_5041908613" evidence="2">
    <location>
        <begin position="28"/>
        <end position="223"/>
    </location>
</feature>
<dbReference type="AlphaFoldDB" id="A0AAD9G7L7"/>
<feature type="region of interest" description="Disordered" evidence="1">
    <location>
        <begin position="39"/>
        <end position="68"/>
    </location>
</feature>
<keyword evidence="2" id="KW-0732">Signal</keyword>